<name>A0A8X7BKI6_TRICX</name>
<dbReference type="EMBL" id="BMAU01021418">
    <property type="protein sequence ID" value="GFY33737.1"/>
    <property type="molecule type" value="Genomic_DNA"/>
</dbReference>
<feature type="compositionally biased region" description="Basic residues" evidence="1">
    <location>
        <begin position="1"/>
        <end position="10"/>
    </location>
</feature>
<accession>A0A8X7BKI6</accession>
<sequence length="187" mass="21060">MTLQRTKTRKGRELGKIRSEPKQARRGSATAVGYRHKVLDPTVKLYTLLIGLSFVLIGDNVRPLTAAIIDDFLEIEGIVGGMAITGFCGDRSPYNKHNDTLYTLFEELNTLLTLNEVLVERGITYPRSSAFLHPSTPVITIAWKSNEGKKLFRLRTARGEVGPQVGHAWFKVSDYVRNRDFQKRING</sequence>
<organism evidence="2 3">
    <name type="scientific">Trichonephila clavipes</name>
    <name type="common">Golden silk orbweaver</name>
    <name type="synonym">Nephila clavipes</name>
    <dbReference type="NCBI Taxonomy" id="2585209"/>
    <lineage>
        <taxon>Eukaryota</taxon>
        <taxon>Metazoa</taxon>
        <taxon>Ecdysozoa</taxon>
        <taxon>Arthropoda</taxon>
        <taxon>Chelicerata</taxon>
        <taxon>Arachnida</taxon>
        <taxon>Araneae</taxon>
        <taxon>Araneomorphae</taxon>
        <taxon>Entelegynae</taxon>
        <taxon>Araneoidea</taxon>
        <taxon>Nephilidae</taxon>
        <taxon>Trichonephila</taxon>
    </lineage>
</organism>
<proteinExistence type="predicted"/>
<comment type="caution">
    <text evidence="2">The sequence shown here is derived from an EMBL/GenBank/DDBJ whole genome shotgun (WGS) entry which is preliminary data.</text>
</comment>
<evidence type="ECO:0000313" key="2">
    <source>
        <dbReference type="EMBL" id="GFY33737.1"/>
    </source>
</evidence>
<dbReference type="AlphaFoldDB" id="A0A8X7BKI6"/>
<keyword evidence="3" id="KW-1185">Reference proteome</keyword>
<feature type="region of interest" description="Disordered" evidence="1">
    <location>
        <begin position="1"/>
        <end position="24"/>
    </location>
</feature>
<protein>
    <submittedName>
        <fullName evidence="2">Uncharacterized protein</fullName>
    </submittedName>
</protein>
<gene>
    <name evidence="2" type="ORF">TNCV_4594491</name>
</gene>
<dbReference type="Proteomes" id="UP000887159">
    <property type="component" value="Unassembled WGS sequence"/>
</dbReference>
<evidence type="ECO:0000313" key="3">
    <source>
        <dbReference type="Proteomes" id="UP000887159"/>
    </source>
</evidence>
<evidence type="ECO:0000256" key="1">
    <source>
        <dbReference type="SAM" id="MobiDB-lite"/>
    </source>
</evidence>
<feature type="compositionally biased region" description="Basic and acidic residues" evidence="1">
    <location>
        <begin position="11"/>
        <end position="23"/>
    </location>
</feature>
<reference evidence="2" key="1">
    <citation type="submission" date="2020-08" db="EMBL/GenBank/DDBJ databases">
        <title>Multicomponent nature underlies the extraordinary mechanical properties of spider dragline silk.</title>
        <authorList>
            <person name="Kono N."/>
            <person name="Nakamura H."/>
            <person name="Mori M."/>
            <person name="Yoshida Y."/>
            <person name="Ohtoshi R."/>
            <person name="Malay A.D."/>
            <person name="Moran D.A.P."/>
            <person name="Tomita M."/>
            <person name="Numata K."/>
            <person name="Arakawa K."/>
        </authorList>
    </citation>
    <scope>NUCLEOTIDE SEQUENCE</scope>
</reference>